<feature type="transmembrane region" description="Helical" evidence="1">
    <location>
        <begin position="228"/>
        <end position="252"/>
    </location>
</feature>
<dbReference type="GeneID" id="63688689"/>
<evidence type="ECO:0000256" key="2">
    <source>
        <dbReference type="SAM" id="SignalP"/>
    </source>
</evidence>
<proteinExistence type="predicted"/>
<evidence type="ECO:0000313" key="4">
    <source>
        <dbReference type="Proteomes" id="UP000030653"/>
    </source>
</evidence>
<name>M5FTJ6_DACPD</name>
<keyword evidence="1" id="KW-0812">Transmembrane</keyword>
<dbReference type="AlphaFoldDB" id="M5FTJ6"/>
<dbReference type="OrthoDB" id="2575973at2759"/>
<feature type="transmembrane region" description="Helical" evidence="1">
    <location>
        <begin position="196"/>
        <end position="216"/>
    </location>
</feature>
<reference evidence="3 4" key="1">
    <citation type="journal article" date="2012" name="Science">
        <title>The Paleozoic origin of enzymatic lignin decomposition reconstructed from 31 fungal genomes.</title>
        <authorList>
            <person name="Floudas D."/>
            <person name="Binder M."/>
            <person name="Riley R."/>
            <person name="Barry K."/>
            <person name="Blanchette R.A."/>
            <person name="Henrissat B."/>
            <person name="Martinez A.T."/>
            <person name="Otillar R."/>
            <person name="Spatafora J.W."/>
            <person name="Yadav J.S."/>
            <person name="Aerts A."/>
            <person name="Benoit I."/>
            <person name="Boyd A."/>
            <person name="Carlson A."/>
            <person name="Copeland A."/>
            <person name="Coutinho P.M."/>
            <person name="de Vries R.P."/>
            <person name="Ferreira P."/>
            <person name="Findley K."/>
            <person name="Foster B."/>
            <person name="Gaskell J."/>
            <person name="Glotzer D."/>
            <person name="Gorecki P."/>
            <person name="Heitman J."/>
            <person name="Hesse C."/>
            <person name="Hori C."/>
            <person name="Igarashi K."/>
            <person name="Jurgens J.A."/>
            <person name="Kallen N."/>
            <person name="Kersten P."/>
            <person name="Kohler A."/>
            <person name="Kuees U."/>
            <person name="Kumar T.K.A."/>
            <person name="Kuo A."/>
            <person name="LaButti K."/>
            <person name="Larrondo L.F."/>
            <person name="Lindquist E."/>
            <person name="Ling A."/>
            <person name="Lombard V."/>
            <person name="Lucas S."/>
            <person name="Lundell T."/>
            <person name="Martin R."/>
            <person name="McLaughlin D.J."/>
            <person name="Morgenstern I."/>
            <person name="Morin E."/>
            <person name="Murat C."/>
            <person name="Nagy L.G."/>
            <person name="Nolan M."/>
            <person name="Ohm R.A."/>
            <person name="Patyshakuliyeva A."/>
            <person name="Rokas A."/>
            <person name="Ruiz-Duenas F.J."/>
            <person name="Sabat G."/>
            <person name="Salamov A."/>
            <person name="Samejima M."/>
            <person name="Schmutz J."/>
            <person name="Slot J.C."/>
            <person name="St John F."/>
            <person name="Stenlid J."/>
            <person name="Sun H."/>
            <person name="Sun S."/>
            <person name="Syed K."/>
            <person name="Tsang A."/>
            <person name="Wiebenga A."/>
            <person name="Young D."/>
            <person name="Pisabarro A."/>
            <person name="Eastwood D.C."/>
            <person name="Martin F."/>
            <person name="Cullen D."/>
            <person name="Grigoriev I.V."/>
            <person name="Hibbett D.S."/>
        </authorList>
    </citation>
    <scope>NUCLEOTIDE SEQUENCE [LARGE SCALE GENOMIC DNA]</scope>
    <source>
        <strain evidence="3 4">DJM-731 SS1</strain>
    </source>
</reference>
<dbReference type="RefSeq" id="XP_040625602.1">
    <property type="nucleotide sequence ID" value="XM_040773627.1"/>
</dbReference>
<accession>M5FTJ6</accession>
<dbReference type="HOGENOM" id="CLU_1098473_0_0_1"/>
<keyword evidence="4" id="KW-1185">Reference proteome</keyword>
<feature type="signal peptide" evidence="2">
    <location>
        <begin position="1"/>
        <end position="17"/>
    </location>
</feature>
<protein>
    <submittedName>
        <fullName evidence="3">Uncharacterized protein</fullName>
    </submittedName>
</protein>
<gene>
    <name evidence="3" type="ORF">DACRYDRAFT_24286</name>
</gene>
<dbReference type="Proteomes" id="UP000030653">
    <property type="component" value="Unassembled WGS sequence"/>
</dbReference>
<evidence type="ECO:0000256" key="1">
    <source>
        <dbReference type="SAM" id="Phobius"/>
    </source>
</evidence>
<feature type="chain" id="PRO_5004067299" evidence="2">
    <location>
        <begin position="18"/>
        <end position="253"/>
    </location>
</feature>
<evidence type="ECO:0000313" key="3">
    <source>
        <dbReference type="EMBL" id="EJT98704.1"/>
    </source>
</evidence>
<keyword evidence="1" id="KW-1133">Transmembrane helix</keyword>
<sequence>MFIPTLVTLALSLSAFAAPVPQTGDLLTGAVGTVVGVVDGAVGTVVNVADGALNTVDGVLGGLKKRALQASDVDVAAVAAGVVVDANVGVAVVRRTDVEAVFTTLKSDVSSALSQIPLANVEAITAPVVAAALNEVGTALNVATSALGNLTDGDLVGDVPTLVADVVAEVLNTLNGVPASILADPLVAGVLSTVDGLLATVLGLVSAVFSTVLNLLNGLGVLGLVQSLGLSSVLGLVNSLGLGGLLSGVLGLL</sequence>
<keyword evidence="1" id="KW-0472">Membrane</keyword>
<dbReference type="EMBL" id="JH795872">
    <property type="protein sequence ID" value="EJT98704.1"/>
    <property type="molecule type" value="Genomic_DNA"/>
</dbReference>
<keyword evidence="2" id="KW-0732">Signal</keyword>
<organism evidence="3 4">
    <name type="scientific">Dacryopinax primogenitus (strain DJM 731)</name>
    <name type="common">Brown rot fungus</name>
    <dbReference type="NCBI Taxonomy" id="1858805"/>
    <lineage>
        <taxon>Eukaryota</taxon>
        <taxon>Fungi</taxon>
        <taxon>Dikarya</taxon>
        <taxon>Basidiomycota</taxon>
        <taxon>Agaricomycotina</taxon>
        <taxon>Dacrymycetes</taxon>
        <taxon>Dacrymycetales</taxon>
        <taxon>Dacrymycetaceae</taxon>
        <taxon>Dacryopinax</taxon>
    </lineage>
</organism>